<sequence>MPSLAIFLGAFASFAGFLFGYDTGYISGIKVMGPFIETFGALEHGEWVLPTATSSLVTSILSVGTLFGALAASTIADRFGRRWGIIIYIVLFCIGVALQTACKNVGGFSAGRVFAGLGVGGTSVIVPVYQAECAPQHIRGLIISAYQFFITFGLLLAAIVVYATHGRPDASSYQIPIAIQFVWAVIIAGGTAVLPESPRWLVMAGKDDQGRQALSRLLGAPIDSEAVTNHYAEIKANLDHERLSGSGGWRDVLKNGETRNFARIITGMGIQAFQQLSGINFIIYYGTQFFESSGITNPFVIAIAVNTVFTGMTVVGMLTFDRIGRRPLMVWGAVGMGVAQIIVAAVGVAHHNSDDKVVQKVMVAFVCIYISIFAFSWGPGGWVCTAEMYPFALRAKGMSLSTSTNWLFNFCIGYATPYLVDSGPGNAGLHTNVFWIWGGACIVAAAFSYFFVYETARLSLEQIDILMRKSSAIKSKSYGKFILDNDVHDDEMEQYTNRPVAKAGAAEKASHEEIEGVNEVAK</sequence>
<feature type="transmembrane region" description="Helical" evidence="10">
    <location>
        <begin position="83"/>
        <end position="101"/>
    </location>
</feature>
<evidence type="ECO:0000256" key="6">
    <source>
        <dbReference type="ARBA" id="ARBA00023136"/>
    </source>
</evidence>
<keyword evidence="6 10" id="KW-0472">Membrane</keyword>
<protein>
    <submittedName>
        <fullName evidence="12">Major facilitator-type transporter ecdD</fullName>
    </submittedName>
</protein>
<evidence type="ECO:0000256" key="10">
    <source>
        <dbReference type="SAM" id="Phobius"/>
    </source>
</evidence>
<evidence type="ECO:0000256" key="8">
    <source>
        <dbReference type="RuleBase" id="RU003346"/>
    </source>
</evidence>
<reference evidence="12" key="1">
    <citation type="submission" date="2023-10" db="EMBL/GenBank/DDBJ databases">
        <authorList>
            <person name="Noh H."/>
        </authorList>
    </citation>
    <scope>NUCLEOTIDE SEQUENCE</scope>
    <source>
        <strain evidence="12">DUCC4014</strain>
    </source>
</reference>
<keyword evidence="13" id="KW-1185">Reference proteome</keyword>
<dbReference type="GeneID" id="87809462"/>
<organism evidence="12 13">
    <name type="scientific">Vanrija pseudolonga</name>
    <dbReference type="NCBI Taxonomy" id="143232"/>
    <lineage>
        <taxon>Eukaryota</taxon>
        <taxon>Fungi</taxon>
        <taxon>Dikarya</taxon>
        <taxon>Basidiomycota</taxon>
        <taxon>Agaricomycotina</taxon>
        <taxon>Tremellomycetes</taxon>
        <taxon>Trichosporonales</taxon>
        <taxon>Trichosporonaceae</taxon>
        <taxon>Vanrija</taxon>
    </lineage>
</organism>
<evidence type="ECO:0000256" key="7">
    <source>
        <dbReference type="ARBA" id="ARBA00049119"/>
    </source>
</evidence>
<dbReference type="InterPro" id="IPR005828">
    <property type="entry name" value="MFS_sugar_transport-like"/>
</dbReference>
<feature type="transmembrane region" description="Helical" evidence="10">
    <location>
        <begin position="141"/>
        <end position="163"/>
    </location>
</feature>
<dbReference type="InterPro" id="IPR036259">
    <property type="entry name" value="MFS_trans_sf"/>
</dbReference>
<evidence type="ECO:0000256" key="5">
    <source>
        <dbReference type="ARBA" id="ARBA00022989"/>
    </source>
</evidence>
<feature type="transmembrane region" description="Helical" evidence="10">
    <location>
        <begin position="56"/>
        <end position="76"/>
    </location>
</feature>
<feature type="transmembrane region" description="Helical" evidence="10">
    <location>
        <begin position="175"/>
        <end position="194"/>
    </location>
</feature>
<evidence type="ECO:0000313" key="12">
    <source>
        <dbReference type="EMBL" id="WOO82753.1"/>
    </source>
</evidence>
<dbReference type="EMBL" id="CP086717">
    <property type="protein sequence ID" value="WOO82753.1"/>
    <property type="molecule type" value="Genomic_DNA"/>
</dbReference>
<evidence type="ECO:0000256" key="1">
    <source>
        <dbReference type="ARBA" id="ARBA00004141"/>
    </source>
</evidence>
<evidence type="ECO:0000256" key="4">
    <source>
        <dbReference type="ARBA" id="ARBA00022692"/>
    </source>
</evidence>
<keyword evidence="4 10" id="KW-0812">Transmembrane</keyword>
<comment type="subcellular location">
    <subcellularLocation>
        <location evidence="1">Membrane</location>
        <topology evidence="1">Multi-pass membrane protein</topology>
    </subcellularLocation>
</comment>
<comment type="catalytic activity">
    <reaction evidence="7">
        <text>myo-inositol(out) + H(+)(out) = myo-inositol(in) + H(+)(in)</text>
        <dbReference type="Rhea" id="RHEA:60364"/>
        <dbReference type="ChEBI" id="CHEBI:15378"/>
        <dbReference type="ChEBI" id="CHEBI:17268"/>
    </reaction>
</comment>
<feature type="transmembrane region" description="Helical" evidence="10">
    <location>
        <begin position="264"/>
        <end position="287"/>
    </location>
</feature>
<feature type="transmembrane region" description="Helical" evidence="10">
    <location>
        <begin position="404"/>
        <end position="420"/>
    </location>
</feature>
<evidence type="ECO:0000313" key="13">
    <source>
        <dbReference type="Proteomes" id="UP000827549"/>
    </source>
</evidence>
<dbReference type="GO" id="GO:0016020">
    <property type="term" value="C:membrane"/>
    <property type="evidence" value="ECO:0007669"/>
    <property type="project" value="UniProtKB-SubCell"/>
</dbReference>
<name>A0AAF1BRY0_9TREE</name>
<evidence type="ECO:0000256" key="3">
    <source>
        <dbReference type="ARBA" id="ARBA00022448"/>
    </source>
</evidence>
<keyword evidence="3 8" id="KW-0813">Transport</keyword>
<evidence type="ECO:0000256" key="9">
    <source>
        <dbReference type="SAM" id="MobiDB-lite"/>
    </source>
</evidence>
<dbReference type="PANTHER" id="PTHR48022">
    <property type="entry name" value="PLASTIDIC GLUCOSE TRANSPORTER 4"/>
    <property type="match status" value="1"/>
</dbReference>
<dbReference type="AlphaFoldDB" id="A0AAF1BRY0"/>
<evidence type="ECO:0000256" key="2">
    <source>
        <dbReference type="ARBA" id="ARBA00010992"/>
    </source>
</evidence>
<feature type="transmembrane region" description="Helical" evidence="10">
    <location>
        <begin position="361"/>
        <end position="383"/>
    </location>
</feature>
<accession>A0AAF1BRY0</accession>
<dbReference type="PRINTS" id="PR00171">
    <property type="entry name" value="SUGRTRNSPORT"/>
</dbReference>
<feature type="transmembrane region" description="Helical" evidence="10">
    <location>
        <begin position="330"/>
        <end position="349"/>
    </location>
</feature>
<comment type="similarity">
    <text evidence="2 8">Belongs to the major facilitator superfamily. Sugar transporter (TC 2.A.1.1) family.</text>
</comment>
<dbReference type="Proteomes" id="UP000827549">
    <property type="component" value="Chromosome 4"/>
</dbReference>
<dbReference type="PANTHER" id="PTHR48022:SF17">
    <property type="entry name" value="HEXOSE TRANSPORTER"/>
    <property type="match status" value="1"/>
</dbReference>
<dbReference type="PROSITE" id="PS00217">
    <property type="entry name" value="SUGAR_TRANSPORT_2"/>
    <property type="match status" value="1"/>
</dbReference>
<dbReference type="RefSeq" id="XP_062628785.1">
    <property type="nucleotide sequence ID" value="XM_062772801.1"/>
</dbReference>
<dbReference type="InterPro" id="IPR005829">
    <property type="entry name" value="Sugar_transporter_CS"/>
</dbReference>
<dbReference type="FunFam" id="1.20.1250.20:FF:000134">
    <property type="entry name" value="MFS sugar transporter protein"/>
    <property type="match status" value="1"/>
</dbReference>
<dbReference type="InterPro" id="IPR003663">
    <property type="entry name" value="Sugar/inositol_transpt"/>
</dbReference>
<keyword evidence="5 10" id="KW-1133">Transmembrane helix</keyword>
<dbReference type="Gene3D" id="1.20.1250.20">
    <property type="entry name" value="MFS general substrate transporter like domains"/>
    <property type="match status" value="1"/>
</dbReference>
<evidence type="ECO:0000259" key="11">
    <source>
        <dbReference type="PROSITE" id="PS50850"/>
    </source>
</evidence>
<dbReference type="PROSITE" id="PS50850">
    <property type="entry name" value="MFS"/>
    <property type="match status" value="1"/>
</dbReference>
<dbReference type="NCBIfam" id="TIGR00879">
    <property type="entry name" value="SP"/>
    <property type="match status" value="1"/>
</dbReference>
<gene>
    <name evidence="12" type="primary">ecdD_1</name>
    <name evidence="12" type="ORF">LOC62_04G006236</name>
</gene>
<dbReference type="SUPFAM" id="SSF103473">
    <property type="entry name" value="MFS general substrate transporter"/>
    <property type="match status" value="1"/>
</dbReference>
<dbReference type="InterPro" id="IPR020846">
    <property type="entry name" value="MFS_dom"/>
</dbReference>
<proteinExistence type="inferred from homology"/>
<dbReference type="Pfam" id="PF00083">
    <property type="entry name" value="Sugar_tr"/>
    <property type="match status" value="1"/>
</dbReference>
<feature type="transmembrane region" description="Helical" evidence="10">
    <location>
        <begin position="113"/>
        <end position="129"/>
    </location>
</feature>
<dbReference type="InterPro" id="IPR050360">
    <property type="entry name" value="MFS_Sugar_Transporters"/>
</dbReference>
<feature type="transmembrane region" description="Helical" evidence="10">
    <location>
        <begin position="432"/>
        <end position="452"/>
    </location>
</feature>
<feature type="transmembrane region" description="Helical" evidence="10">
    <location>
        <begin position="299"/>
        <end position="318"/>
    </location>
</feature>
<feature type="domain" description="Major facilitator superfamily (MFS) profile" evidence="11">
    <location>
        <begin position="8"/>
        <end position="456"/>
    </location>
</feature>
<dbReference type="GO" id="GO:0005351">
    <property type="term" value="F:carbohydrate:proton symporter activity"/>
    <property type="evidence" value="ECO:0007669"/>
    <property type="project" value="TreeGrafter"/>
</dbReference>
<feature type="region of interest" description="Disordered" evidence="9">
    <location>
        <begin position="502"/>
        <end position="522"/>
    </location>
</feature>